<evidence type="ECO:0000313" key="7">
    <source>
        <dbReference type="Proteomes" id="UP000286482"/>
    </source>
</evidence>
<dbReference type="EC" id="2.6.1.92" evidence="6"/>
<proteinExistence type="inferred from homology"/>
<dbReference type="OrthoDB" id="9804264at2"/>
<accession>A0A420EG59</accession>
<comment type="caution">
    <text evidence="6">The sequence shown here is derived from an EMBL/GenBank/DDBJ whole genome shotgun (WGS) entry which is preliminary data.</text>
</comment>
<dbReference type="InterPro" id="IPR000653">
    <property type="entry name" value="DegT/StrS_aminotransferase"/>
</dbReference>
<dbReference type="AlphaFoldDB" id="A0A420EG59"/>
<protein>
    <submittedName>
        <fullName evidence="6">UDP-4-amino-4, 6-dideoxy-N-acetyl-beta-L-altrosamine transaminase</fullName>
        <ecNumber evidence="6">2.6.1.92</ecNumber>
    </submittedName>
</protein>
<dbReference type="Pfam" id="PF01041">
    <property type="entry name" value="DegT_DnrJ_EryC1"/>
    <property type="match status" value="1"/>
</dbReference>
<dbReference type="GO" id="GO:0000271">
    <property type="term" value="P:polysaccharide biosynthetic process"/>
    <property type="evidence" value="ECO:0007669"/>
    <property type="project" value="TreeGrafter"/>
</dbReference>
<evidence type="ECO:0000256" key="1">
    <source>
        <dbReference type="ARBA" id="ARBA00022898"/>
    </source>
</evidence>
<sequence>MIPYGKQNIVDEDINAVIDVLKSDYLTQGPKVPEFEQKVCTLVDSQFAVAVNSATSALHIACLALDVDSSSIVWTSPITFVASANCARLCGATIDFVDVEPTTGNMCPNALATKLEAAEAVGKLPKAIIVVHLAGHSSDMQAISKLANDYGIAVIEDASHAIGGSHDGNKVGSCQYSDMCIFSFHPVKIVTSAEGGMVTTQNPALAKRIELYRSHGITKDNSQLTRPNEGDWYYEQHELGLNYRMTDIHAALGISQLTRLDSFVDKRNQLAALYRELLVGFPLDIVEPLKQSYSARHLQIVRLKDPAKRRAVFDAMRKLGIQVHVHYFPVHLQPYYMKLGFKLGDFPNAESFYQQILTLPLFPDLESSEIQHICFTLREQFS</sequence>
<evidence type="ECO:0000256" key="4">
    <source>
        <dbReference type="PIRSR" id="PIRSR000390-2"/>
    </source>
</evidence>
<evidence type="ECO:0000313" key="6">
    <source>
        <dbReference type="EMBL" id="RKF19650.1"/>
    </source>
</evidence>
<reference evidence="6 7" key="1">
    <citation type="submission" date="2018-09" db="EMBL/GenBank/DDBJ databases">
        <authorList>
            <person name="Wang Z."/>
        </authorList>
    </citation>
    <scope>NUCLEOTIDE SEQUENCE [LARGE SCALE GENOMIC DNA]</scope>
    <source>
        <strain evidence="6 7">ALS 81</strain>
    </source>
</reference>
<dbReference type="InterPro" id="IPR015422">
    <property type="entry name" value="PyrdxlP-dep_Trfase_small"/>
</dbReference>
<dbReference type="CDD" id="cd00616">
    <property type="entry name" value="AHBA_syn"/>
    <property type="match status" value="1"/>
</dbReference>
<dbReference type="InterPro" id="IPR015421">
    <property type="entry name" value="PyrdxlP-dep_Trfase_major"/>
</dbReference>
<dbReference type="GO" id="GO:0030170">
    <property type="term" value="F:pyridoxal phosphate binding"/>
    <property type="evidence" value="ECO:0007669"/>
    <property type="project" value="TreeGrafter"/>
</dbReference>
<keyword evidence="6" id="KW-0032">Aminotransferase</keyword>
<dbReference type="SUPFAM" id="SSF53383">
    <property type="entry name" value="PLP-dependent transferases"/>
    <property type="match status" value="1"/>
</dbReference>
<evidence type="ECO:0000256" key="2">
    <source>
        <dbReference type="ARBA" id="ARBA00037999"/>
    </source>
</evidence>
<feature type="active site" description="Proton acceptor" evidence="3">
    <location>
        <position position="188"/>
    </location>
</feature>
<comment type="similarity">
    <text evidence="2 5">Belongs to the DegT/DnrJ/EryC1 family.</text>
</comment>
<organism evidence="6 7">
    <name type="scientific">Alginatibacterium sediminis</name>
    <dbReference type="NCBI Taxonomy" id="2164068"/>
    <lineage>
        <taxon>Bacteria</taxon>
        <taxon>Pseudomonadati</taxon>
        <taxon>Pseudomonadota</taxon>
        <taxon>Gammaproteobacteria</taxon>
        <taxon>Alteromonadales</taxon>
        <taxon>Alteromonadaceae</taxon>
        <taxon>Alginatibacterium</taxon>
    </lineage>
</organism>
<dbReference type="InterPro" id="IPR020026">
    <property type="entry name" value="PseC"/>
</dbReference>
<keyword evidence="1 4" id="KW-0663">Pyridoxal phosphate</keyword>
<gene>
    <name evidence="6" type="primary">pseC</name>
    <name evidence="6" type="ORF">DBZ36_04065</name>
</gene>
<name>A0A420EG59_9ALTE</name>
<dbReference type="PIRSF" id="PIRSF000390">
    <property type="entry name" value="PLP_StrS"/>
    <property type="match status" value="1"/>
</dbReference>
<dbReference type="Gene3D" id="3.90.1150.10">
    <property type="entry name" value="Aspartate Aminotransferase, domain 1"/>
    <property type="match status" value="1"/>
</dbReference>
<evidence type="ECO:0000256" key="3">
    <source>
        <dbReference type="PIRSR" id="PIRSR000390-1"/>
    </source>
</evidence>
<keyword evidence="6" id="KW-0808">Transferase</keyword>
<keyword evidence="7" id="KW-1185">Reference proteome</keyword>
<dbReference type="RefSeq" id="WP_120353655.1">
    <property type="nucleotide sequence ID" value="NZ_RAQO01000004.1"/>
</dbReference>
<dbReference type="PANTHER" id="PTHR30244">
    <property type="entry name" value="TRANSAMINASE"/>
    <property type="match status" value="1"/>
</dbReference>
<dbReference type="Proteomes" id="UP000286482">
    <property type="component" value="Unassembled WGS sequence"/>
</dbReference>
<dbReference type="InterPro" id="IPR015424">
    <property type="entry name" value="PyrdxlP-dep_Trfase"/>
</dbReference>
<evidence type="ECO:0000256" key="5">
    <source>
        <dbReference type="RuleBase" id="RU004508"/>
    </source>
</evidence>
<dbReference type="Gene3D" id="3.40.640.10">
    <property type="entry name" value="Type I PLP-dependent aspartate aminotransferase-like (Major domain)"/>
    <property type="match status" value="1"/>
</dbReference>
<feature type="modified residue" description="N6-(pyridoxal phosphate)lysine" evidence="4">
    <location>
        <position position="188"/>
    </location>
</feature>
<dbReference type="EMBL" id="RAQO01000004">
    <property type="protein sequence ID" value="RKF19650.1"/>
    <property type="molecule type" value="Genomic_DNA"/>
</dbReference>
<dbReference type="PANTHER" id="PTHR30244:SF34">
    <property type="entry name" value="DTDP-4-AMINO-4,6-DIDEOXYGALACTOSE TRANSAMINASE"/>
    <property type="match status" value="1"/>
</dbReference>
<dbReference type="GO" id="GO:0008483">
    <property type="term" value="F:transaminase activity"/>
    <property type="evidence" value="ECO:0007669"/>
    <property type="project" value="UniProtKB-KW"/>
</dbReference>
<dbReference type="NCBIfam" id="TIGR03588">
    <property type="entry name" value="PseC"/>
    <property type="match status" value="1"/>
</dbReference>